<evidence type="ECO:0000313" key="2">
    <source>
        <dbReference type="Proteomes" id="UP000092444"/>
    </source>
</evidence>
<dbReference type="Proteomes" id="UP000092444">
    <property type="component" value="Unassembled WGS sequence"/>
</dbReference>
<evidence type="ECO:0008006" key="3">
    <source>
        <dbReference type="Google" id="ProtNLM"/>
    </source>
</evidence>
<sequence length="101" mass="11522">MPLGNRHYAEKMFEGKYQQSNAVLPTVLRLLGSRETQISAEKYATAIITDYIDKNWPTSLCRVARVGKKIILYFNMVLVQAGSQFPEPLEEFDDDSIHVTN</sequence>
<name>A0ABK9MHA7_GLOMM</name>
<reference evidence="1" key="1">
    <citation type="submission" date="2025-05" db="UniProtKB">
        <authorList>
            <consortium name="EnsemblMetazoa"/>
        </authorList>
    </citation>
    <scope>IDENTIFICATION</scope>
    <source>
        <strain evidence="1">Yale</strain>
    </source>
</reference>
<organism evidence="1 2">
    <name type="scientific">Glossina morsitans morsitans</name>
    <name type="common">Savannah tsetse fly</name>
    <dbReference type="NCBI Taxonomy" id="37546"/>
    <lineage>
        <taxon>Eukaryota</taxon>
        <taxon>Metazoa</taxon>
        <taxon>Ecdysozoa</taxon>
        <taxon>Arthropoda</taxon>
        <taxon>Hexapoda</taxon>
        <taxon>Insecta</taxon>
        <taxon>Pterygota</taxon>
        <taxon>Neoptera</taxon>
        <taxon>Endopterygota</taxon>
        <taxon>Diptera</taxon>
        <taxon>Brachycera</taxon>
        <taxon>Muscomorpha</taxon>
        <taxon>Hippoboscoidea</taxon>
        <taxon>Glossinidae</taxon>
        <taxon>Glossina</taxon>
    </lineage>
</organism>
<dbReference type="EMBL" id="CCAG010001272">
    <property type="status" value="NOT_ANNOTATED_CDS"/>
    <property type="molecule type" value="Genomic_DNA"/>
</dbReference>
<keyword evidence="2" id="KW-1185">Reference proteome</keyword>
<proteinExistence type="predicted"/>
<evidence type="ECO:0000313" key="1">
    <source>
        <dbReference type="EnsemblMetazoa" id="GMOY000884.P1594"/>
    </source>
</evidence>
<protein>
    <recommendedName>
        <fullName evidence="3">Importin N-terminal domain-containing protein</fullName>
    </recommendedName>
</protein>
<dbReference type="EnsemblMetazoa" id="GMOY000884.R1594">
    <property type="protein sequence ID" value="GMOY000884.P1594"/>
    <property type="gene ID" value="GMOY000884"/>
</dbReference>
<accession>A0ABK9MHA7</accession>